<name>A0A815MV87_ADIRI</name>
<evidence type="ECO:0000313" key="1">
    <source>
        <dbReference type="EMBL" id="CAF1425689.1"/>
    </source>
</evidence>
<dbReference type="EMBL" id="CAJNOJ010000381">
    <property type="protein sequence ID" value="CAF1425689.1"/>
    <property type="molecule type" value="Genomic_DNA"/>
</dbReference>
<reference evidence="1" key="1">
    <citation type="submission" date="2021-02" db="EMBL/GenBank/DDBJ databases">
        <authorList>
            <person name="Nowell W R."/>
        </authorList>
    </citation>
    <scope>NUCLEOTIDE SEQUENCE</scope>
</reference>
<dbReference type="Proteomes" id="UP000663852">
    <property type="component" value="Unassembled WGS sequence"/>
</dbReference>
<evidence type="ECO:0000313" key="2">
    <source>
        <dbReference type="Proteomes" id="UP000663852"/>
    </source>
</evidence>
<comment type="caution">
    <text evidence="1">The sequence shown here is derived from an EMBL/GenBank/DDBJ whole genome shotgun (WGS) entry which is preliminary data.</text>
</comment>
<sequence>MSYGHSRASIFCGQIDGTTGSVYVNPSGSSYVQFWSGPSCDGTFLYEVYIGRNTGRCLSVDGKPRICVLVYHLALAES</sequence>
<proteinExistence type="predicted"/>
<dbReference type="AlphaFoldDB" id="A0A815MV87"/>
<protein>
    <submittedName>
        <fullName evidence="1">Uncharacterized protein</fullName>
    </submittedName>
</protein>
<accession>A0A815MV87</accession>
<gene>
    <name evidence="1" type="ORF">EDS130_LOCUS37844</name>
</gene>
<organism evidence="1 2">
    <name type="scientific">Adineta ricciae</name>
    <name type="common">Rotifer</name>
    <dbReference type="NCBI Taxonomy" id="249248"/>
    <lineage>
        <taxon>Eukaryota</taxon>
        <taxon>Metazoa</taxon>
        <taxon>Spiralia</taxon>
        <taxon>Gnathifera</taxon>
        <taxon>Rotifera</taxon>
        <taxon>Eurotatoria</taxon>
        <taxon>Bdelloidea</taxon>
        <taxon>Adinetida</taxon>
        <taxon>Adinetidae</taxon>
        <taxon>Adineta</taxon>
    </lineage>
</organism>
<dbReference type="OrthoDB" id="5353337at2759"/>